<keyword evidence="1" id="KW-1133">Transmembrane helix</keyword>
<dbReference type="SUPFAM" id="SSF56112">
    <property type="entry name" value="Protein kinase-like (PK-like)"/>
    <property type="match status" value="1"/>
</dbReference>
<keyword evidence="1" id="KW-0472">Membrane</keyword>
<dbReference type="InterPro" id="IPR049326">
    <property type="entry name" value="Rhodopsin_dom_fungi"/>
</dbReference>
<dbReference type="KEGG" id="mbrn:26245658"/>
<dbReference type="PANTHER" id="PTHR21310">
    <property type="entry name" value="AMINOGLYCOSIDE PHOSPHOTRANSFERASE-RELATED-RELATED"/>
    <property type="match status" value="1"/>
</dbReference>
<feature type="transmembrane region" description="Helical" evidence="1">
    <location>
        <begin position="154"/>
        <end position="174"/>
    </location>
</feature>
<dbReference type="Pfam" id="PF20684">
    <property type="entry name" value="Fung_rhodopsin"/>
    <property type="match status" value="1"/>
</dbReference>
<dbReference type="Proteomes" id="UP000510686">
    <property type="component" value="Chromosome 6"/>
</dbReference>
<dbReference type="InterPro" id="IPR051678">
    <property type="entry name" value="AGP_Transferase"/>
</dbReference>
<feature type="domain" description="Aminoglycoside phosphotransferase" evidence="2">
    <location>
        <begin position="436"/>
        <end position="627"/>
    </location>
</feature>
<dbReference type="InterPro" id="IPR002575">
    <property type="entry name" value="Aminoglycoside_PTrfase"/>
</dbReference>
<dbReference type="CDD" id="cd05120">
    <property type="entry name" value="APH_ChoK_like"/>
    <property type="match status" value="1"/>
</dbReference>
<gene>
    <name evidence="4" type="ORF">G6M90_00g104130</name>
</gene>
<feature type="transmembrane region" description="Helical" evidence="1">
    <location>
        <begin position="121"/>
        <end position="142"/>
    </location>
</feature>
<dbReference type="PANTHER" id="PTHR21310:SF58">
    <property type="entry name" value="AMINOGLYCOSIDE PHOSPHOTRANSFERASE DOMAIN-CONTAINING PROTEIN"/>
    <property type="match status" value="1"/>
</dbReference>
<dbReference type="GeneID" id="26245658"/>
<keyword evidence="1" id="KW-0812">Transmembrane</keyword>
<dbReference type="Pfam" id="PF01636">
    <property type="entry name" value="APH"/>
    <property type="match status" value="1"/>
</dbReference>
<dbReference type="OrthoDB" id="3250044at2759"/>
<sequence>MGRDDLDMIVFSEHEKEGIANINDELAELVRTKRYAYEKAEEDDYFVNWHFTGTLPEGKKFPQDYMALFYAILTTLSACIGYMAWALTNTRMTDEQRAALAPDNAEFQLRVMGSKFQIGRWVSYMACLWALKASLLFLYLQLTEGLGRHYAVRIYVGFGLLITSWIAVLANLLLACRPFYKYWQIQPDPGIVHKGPTYQLHDKAVIANIIARDRGRCCITGLGNSLWDPLVVAPVLPAGKIHVDEKLHEIFGAFVGPDLLDWVLSNATSSNPYRNYWLVRKSAAAAFSEGFFQFAIDKGSEYRVSVIRIGGPAWPPIIEKIPVLRTDYFTTQSLSGVDCPDAFALQIMSRFAKPIRWALVSREIASKISKRVPNLLPASRWHCFSEWGTTAVLMVWMLVPALIRVRAYRGLICLGAHMYGPTCSLKVQRLPLGMYVKVASMEYHDSLANEYAAIQLVRRHTEIPVPRALDLVSDSDKSYLLTTRVSGIRLGMCIDSLSDDEETTLVCDLQRSLAELRAIPKVVAPQYAITNALGKACYDYRIIAGLNVDSDRGDFVGPFVTEEEFNDTLRVGALPHVSHRSGHQIVFTHGDLNMRNILMRNGRLSGIVDWENSGWYPEYWDYTKAHYITKLHQRWLKITDKVFKYYGDFTAELSTERQLWYYCF</sequence>
<evidence type="ECO:0000256" key="1">
    <source>
        <dbReference type="SAM" id="Phobius"/>
    </source>
</evidence>
<dbReference type="Gene3D" id="3.90.1200.10">
    <property type="match status" value="1"/>
</dbReference>
<organism evidence="4 5">
    <name type="scientific">Metarhizium brunneum</name>
    <dbReference type="NCBI Taxonomy" id="500148"/>
    <lineage>
        <taxon>Eukaryota</taxon>
        <taxon>Fungi</taxon>
        <taxon>Dikarya</taxon>
        <taxon>Ascomycota</taxon>
        <taxon>Pezizomycotina</taxon>
        <taxon>Sordariomycetes</taxon>
        <taxon>Hypocreomycetidae</taxon>
        <taxon>Hypocreales</taxon>
        <taxon>Clavicipitaceae</taxon>
        <taxon>Metarhizium</taxon>
    </lineage>
</organism>
<dbReference type="RefSeq" id="XP_065987686.1">
    <property type="nucleotide sequence ID" value="XM_066131636.1"/>
</dbReference>
<name>A0A7D5ZBG2_9HYPO</name>
<evidence type="ECO:0000259" key="2">
    <source>
        <dbReference type="Pfam" id="PF01636"/>
    </source>
</evidence>
<protein>
    <submittedName>
        <fullName evidence="4">Uncharacterized protein</fullName>
    </submittedName>
</protein>
<feature type="transmembrane region" description="Helical" evidence="1">
    <location>
        <begin position="65"/>
        <end position="87"/>
    </location>
</feature>
<reference evidence="4 5" key="1">
    <citation type="submission" date="2020-07" db="EMBL/GenBank/DDBJ databases">
        <title>Telomere length de novo assembly of all 7 chromosomes of the fungus, Metarhizium brunneum, using a novel assembly pipeline.</title>
        <authorList>
            <person name="Saud z."/>
            <person name="Kortsinoglou A."/>
            <person name="Kouvelis V.N."/>
            <person name="Butt T.M."/>
        </authorList>
    </citation>
    <scope>NUCLEOTIDE SEQUENCE [LARGE SCALE GENOMIC DNA]</scope>
    <source>
        <strain evidence="4 5">4556</strain>
    </source>
</reference>
<feature type="domain" description="Rhodopsin" evidence="3">
    <location>
        <begin position="66"/>
        <end position="185"/>
    </location>
</feature>
<evidence type="ECO:0000313" key="5">
    <source>
        <dbReference type="Proteomes" id="UP000510686"/>
    </source>
</evidence>
<dbReference type="AlphaFoldDB" id="A0A7D5ZBG2"/>
<evidence type="ECO:0000313" key="4">
    <source>
        <dbReference type="EMBL" id="QLI73528.1"/>
    </source>
</evidence>
<accession>A0A7D5ZBG2</accession>
<keyword evidence="5" id="KW-1185">Reference proteome</keyword>
<proteinExistence type="predicted"/>
<evidence type="ECO:0000259" key="3">
    <source>
        <dbReference type="Pfam" id="PF20684"/>
    </source>
</evidence>
<dbReference type="InterPro" id="IPR011009">
    <property type="entry name" value="Kinase-like_dom_sf"/>
</dbReference>
<dbReference type="EMBL" id="CP058937">
    <property type="protein sequence ID" value="QLI73528.1"/>
    <property type="molecule type" value="Genomic_DNA"/>
</dbReference>